<reference evidence="2" key="1">
    <citation type="journal article" date="2014" name="Front. Microbiol.">
        <title>High frequency of phylogenetically diverse reductive dehalogenase-homologous genes in deep subseafloor sedimentary metagenomes.</title>
        <authorList>
            <person name="Kawai M."/>
            <person name="Futagami T."/>
            <person name="Toyoda A."/>
            <person name="Takaki Y."/>
            <person name="Nishi S."/>
            <person name="Hori S."/>
            <person name="Arai W."/>
            <person name="Tsubouchi T."/>
            <person name="Morono Y."/>
            <person name="Uchiyama I."/>
            <person name="Ito T."/>
            <person name="Fujiyama A."/>
            <person name="Inagaki F."/>
            <person name="Takami H."/>
        </authorList>
    </citation>
    <scope>NUCLEOTIDE SEQUENCE</scope>
    <source>
        <strain evidence="2">Expedition CK06-06</strain>
    </source>
</reference>
<feature type="domain" description="tRNA-specific 2-thiouridylase MnmA-like C-terminal" evidence="1">
    <location>
        <begin position="31"/>
        <end position="103"/>
    </location>
</feature>
<dbReference type="Pfam" id="PF20258">
    <property type="entry name" value="tRNA_Me_trans_C"/>
    <property type="match status" value="1"/>
</dbReference>
<dbReference type="InterPro" id="IPR046885">
    <property type="entry name" value="MnmA-like_C"/>
</dbReference>
<evidence type="ECO:0000259" key="1">
    <source>
        <dbReference type="Pfam" id="PF20258"/>
    </source>
</evidence>
<evidence type="ECO:0000313" key="2">
    <source>
        <dbReference type="EMBL" id="GAG02844.1"/>
    </source>
</evidence>
<feature type="non-terminal residue" evidence="2">
    <location>
        <position position="1"/>
    </location>
</feature>
<organism evidence="2">
    <name type="scientific">marine sediment metagenome</name>
    <dbReference type="NCBI Taxonomy" id="412755"/>
    <lineage>
        <taxon>unclassified sequences</taxon>
        <taxon>metagenomes</taxon>
        <taxon>ecological metagenomes</taxon>
    </lineage>
</organism>
<gene>
    <name evidence="2" type="ORF">S01H1_41962</name>
</gene>
<dbReference type="PANTHER" id="PTHR11933">
    <property type="entry name" value="TRNA 5-METHYLAMINOMETHYL-2-THIOURIDYLATE -METHYLTRANSFERASE"/>
    <property type="match status" value="1"/>
</dbReference>
<comment type="caution">
    <text evidence="2">The sequence shown here is derived from an EMBL/GenBank/DDBJ whole genome shotgun (WGS) entry which is preliminary data.</text>
</comment>
<protein>
    <recommendedName>
        <fullName evidence="1">tRNA-specific 2-thiouridylase MnmA-like C-terminal domain-containing protein</fullName>
    </recommendedName>
</protein>
<accession>X0UAH8</accession>
<dbReference type="Gene3D" id="2.40.30.10">
    <property type="entry name" value="Translation factors"/>
    <property type="match status" value="1"/>
</dbReference>
<proteinExistence type="predicted"/>
<name>X0UAH8_9ZZZZ</name>
<dbReference type="GO" id="GO:0002143">
    <property type="term" value="P:tRNA wobble position uridine thiolation"/>
    <property type="evidence" value="ECO:0007669"/>
    <property type="project" value="TreeGrafter"/>
</dbReference>
<dbReference type="AlphaFoldDB" id="X0UAH8"/>
<dbReference type="EMBL" id="BARS01026637">
    <property type="protein sequence ID" value="GAG02844.1"/>
    <property type="molecule type" value="Genomic_DNA"/>
</dbReference>
<dbReference type="PANTHER" id="PTHR11933:SF5">
    <property type="entry name" value="MITOCHONDRIAL TRNA-SPECIFIC 2-THIOURIDYLASE 1"/>
    <property type="match status" value="1"/>
</dbReference>
<sequence length="104" mass="11721">AEFALWVVGFNKEKNQLIVTNKENDPDLFSRTVILTDLNFISGQPSQKSIKIKAKIRFNQPLAWAKLYPDRAKLVFDKPQKAITPGQWAVFYQGQVCLGGGIIV</sequence>